<accession>W0RR78</accession>
<dbReference type="eggNOG" id="COG0577">
    <property type="taxonomic scope" value="Bacteria"/>
</dbReference>
<dbReference type="NCBIfam" id="NF038403">
    <property type="entry name" value="perm_prefix_1"/>
    <property type="match status" value="1"/>
</dbReference>
<sequence>MPEPRPASDRPDWRDAIRAHLADARLAAADEAEVAEELRQHLDDHYDEARRRGATDAAARASALAELGDDEQLPRRLRASVAHRAEPVPLGARSGGGGVRGFLADVRIGVRLLRRSPGFTAVAVATLALGIGANTTVFSIVDSLLLRPMPGVAHPAELVLIGRTQEGQGFDTFSYPDFRDYQASARTLAGVAAYDPLAVHLSTGGASDRARARRSSRATSSASSA</sequence>
<dbReference type="InParanoid" id="W0RR78"/>
<dbReference type="OrthoDB" id="129926at2"/>
<evidence type="ECO:0000313" key="1">
    <source>
        <dbReference type="EMBL" id="AHG93494.1"/>
    </source>
</evidence>
<gene>
    <name evidence="1" type="ORF">J421_5959</name>
</gene>
<dbReference type="Proteomes" id="UP000019151">
    <property type="component" value="Plasmid 2"/>
</dbReference>
<name>W0RR78_9BACT</name>
<evidence type="ECO:0000313" key="2">
    <source>
        <dbReference type="Proteomes" id="UP000019151"/>
    </source>
</evidence>
<organism evidence="1 2">
    <name type="scientific">Gemmatirosa kalamazoonensis</name>
    <dbReference type="NCBI Taxonomy" id="861299"/>
    <lineage>
        <taxon>Bacteria</taxon>
        <taxon>Pseudomonadati</taxon>
        <taxon>Gemmatimonadota</taxon>
        <taxon>Gemmatimonadia</taxon>
        <taxon>Gemmatimonadales</taxon>
        <taxon>Gemmatimonadaceae</taxon>
        <taxon>Gemmatirosa</taxon>
    </lineage>
</organism>
<dbReference type="AlphaFoldDB" id="W0RR78"/>
<dbReference type="EMBL" id="CP007130">
    <property type="protein sequence ID" value="AHG93494.1"/>
    <property type="molecule type" value="Genomic_DNA"/>
</dbReference>
<keyword evidence="1" id="KW-0614">Plasmid</keyword>
<reference evidence="1 2" key="1">
    <citation type="journal article" date="2014" name="Genome Announc.">
        <title>Genome Sequence and Methylome of Soil Bacterium Gemmatirosa kalamazoonensis KBS708T, a Member of the Rarely Cultivated Gemmatimonadetes Phylum.</title>
        <authorList>
            <person name="Debruyn J.M."/>
            <person name="Radosevich M."/>
            <person name="Wommack K.E."/>
            <person name="Polson S.W."/>
            <person name="Hauser L.J."/>
            <person name="Fawaz M.N."/>
            <person name="Korlach J."/>
            <person name="Tsai Y.C."/>
        </authorList>
    </citation>
    <scope>NUCLEOTIDE SEQUENCE [LARGE SCALE GENOMIC DNA]</scope>
    <source>
        <strain evidence="1 2">KBS708</strain>
        <plasmid evidence="2">Plasmid 2</plasmid>
    </source>
</reference>
<geneLocation type="plasmid" evidence="1 2">
    <name>2</name>
</geneLocation>
<protein>
    <submittedName>
        <fullName evidence="1">MacB-like periplasmic core domain protein</fullName>
    </submittedName>
</protein>
<dbReference type="RefSeq" id="WP_025414797.1">
    <property type="nucleotide sequence ID" value="NZ_CP007130.1"/>
</dbReference>
<dbReference type="InterPro" id="IPR047928">
    <property type="entry name" value="Perm_prefix_1"/>
</dbReference>
<proteinExistence type="predicted"/>
<keyword evidence="2" id="KW-1185">Reference proteome</keyword>
<dbReference type="HOGENOM" id="CLU_1228467_0_0_0"/>
<dbReference type="KEGG" id="gba:J421_5959"/>